<dbReference type="AlphaFoldDB" id="A0A833YRN3"/>
<evidence type="ECO:0000313" key="3">
    <source>
        <dbReference type="Proteomes" id="UP000664940"/>
    </source>
</evidence>
<protein>
    <recommendedName>
        <fullName evidence="1">KRAB domain-containing protein</fullName>
    </recommendedName>
</protein>
<dbReference type="EMBL" id="JABVXQ010000014">
    <property type="protein sequence ID" value="KAF6078095.1"/>
    <property type="molecule type" value="Genomic_DNA"/>
</dbReference>
<proteinExistence type="predicted"/>
<accession>A0A833YRN3</accession>
<dbReference type="Gene3D" id="6.10.140.140">
    <property type="match status" value="1"/>
</dbReference>
<dbReference type="SMART" id="SM00349">
    <property type="entry name" value="KRAB"/>
    <property type="match status" value="1"/>
</dbReference>
<sequence length="142" mass="16405">MAHDSVTFGDVAIDFSQEEWEFLDAAQRDLYRNVMWENFSNFISLDLESRYKTSTLSPGKDIYETYLFQWEIMETTKSYCLQDSIFRNYWECKNLGPFHGAVLPISQKCCLLTAQLCDLPVMAFSILVTITHLGTTLLSPSF</sequence>
<dbReference type="GO" id="GO:0006355">
    <property type="term" value="P:regulation of DNA-templated transcription"/>
    <property type="evidence" value="ECO:0007669"/>
    <property type="project" value="InterPro"/>
</dbReference>
<organism evidence="2 3">
    <name type="scientific">Phyllostomus discolor</name>
    <name type="common">pale spear-nosed bat</name>
    <dbReference type="NCBI Taxonomy" id="89673"/>
    <lineage>
        <taxon>Eukaryota</taxon>
        <taxon>Metazoa</taxon>
        <taxon>Chordata</taxon>
        <taxon>Craniata</taxon>
        <taxon>Vertebrata</taxon>
        <taxon>Euteleostomi</taxon>
        <taxon>Mammalia</taxon>
        <taxon>Eutheria</taxon>
        <taxon>Laurasiatheria</taxon>
        <taxon>Chiroptera</taxon>
        <taxon>Yangochiroptera</taxon>
        <taxon>Phyllostomidae</taxon>
        <taxon>Phyllostominae</taxon>
        <taxon>Phyllostomus</taxon>
    </lineage>
</organism>
<dbReference type="Proteomes" id="UP000664940">
    <property type="component" value="Unassembled WGS sequence"/>
</dbReference>
<feature type="domain" description="KRAB" evidence="1">
    <location>
        <begin position="6"/>
        <end position="78"/>
    </location>
</feature>
<dbReference type="InterPro" id="IPR036051">
    <property type="entry name" value="KRAB_dom_sf"/>
</dbReference>
<evidence type="ECO:0000259" key="1">
    <source>
        <dbReference type="PROSITE" id="PS50805"/>
    </source>
</evidence>
<dbReference type="InterPro" id="IPR001909">
    <property type="entry name" value="KRAB"/>
</dbReference>
<dbReference type="SUPFAM" id="SSF109640">
    <property type="entry name" value="KRAB domain (Kruppel-associated box)"/>
    <property type="match status" value="1"/>
</dbReference>
<dbReference type="InterPro" id="IPR050169">
    <property type="entry name" value="Krueppel_C2H2_ZnF"/>
</dbReference>
<dbReference type="Pfam" id="PF01352">
    <property type="entry name" value="KRAB"/>
    <property type="match status" value="1"/>
</dbReference>
<dbReference type="PANTHER" id="PTHR23232:SF157">
    <property type="entry name" value="ZINC FINGER PROTEIN 525"/>
    <property type="match status" value="1"/>
</dbReference>
<dbReference type="PANTHER" id="PTHR23232">
    <property type="entry name" value="KRAB DOMAIN C2H2 ZINC FINGER"/>
    <property type="match status" value="1"/>
</dbReference>
<name>A0A833YRN3_9CHIR</name>
<reference evidence="2 3" key="1">
    <citation type="journal article" date="2020" name="Nature">
        <title>Six reference-quality genomes reveal evolution of bat adaptations.</title>
        <authorList>
            <person name="Jebb D."/>
            <person name="Huang Z."/>
            <person name="Pippel M."/>
            <person name="Hughes G.M."/>
            <person name="Lavrichenko K."/>
            <person name="Devanna P."/>
            <person name="Winkler S."/>
            <person name="Jermiin L.S."/>
            <person name="Skirmuntt E.C."/>
            <person name="Katzourakis A."/>
            <person name="Burkitt-Gray L."/>
            <person name="Ray D.A."/>
            <person name="Sullivan K.A.M."/>
            <person name="Roscito J.G."/>
            <person name="Kirilenko B.M."/>
            <person name="Davalos L.M."/>
            <person name="Corthals A.P."/>
            <person name="Power M.L."/>
            <person name="Jones G."/>
            <person name="Ransome R.D."/>
            <person name="Dechmann D.K.N."/>
            <person name="Locatelli A.G."/>
            <person name="Puechmaille S.J."/>
            <person name="Fedrigo O."/>
            <person name="Jarvis E.D."/>
            <person name="Hiller M."/>
            <person name="Vernes S.C."/>
            <person name="Myers E.W."/>
            <person name="Teeling E.C."/>
        </authorList>
    </citation>
    <scope>NUCLEOTIDE SEQUENCE [LARGE SCALE GENOMIC DNA]</scope>
    <source>
        <tissue evidence="2">Muscle</tissue>
    </source>
</reference>
<evidence type="ECO:0000313" key="2">
    <source>
        <dbReference type="EMBL" id="KAF6078095.1"/>
    </source>
</evidence>
<dbReference type="PROSITE" id="PS50805">
    <property type="entry name" value="KRAB"/>
    <property type="match status" value="1"/>
</dbReference>
<gene>
    <name evidence="2" type="ORF">HJG60_009020</name>
</gene>
<comment type="caution">
    <text evidence="2">The sequence shown here is derived from an EMBL/GenBank/DDBJ whole genome shotgun (WGS) entry which is preliminary data.</text>
</comment>
<dbReference type="CDD" id="cd07765">
    <property type="entry name" value="KRAB_A-box"/>
    <property type="match status" value="1"/>
</dbReference>